<gene>
    <name evidence="2" type="ordered locus">Bamb_2204</name>
</gene>
<feature type="region of interest" description="Disordered" evidence="1">
    <location>
        <begin position="50"/>
        <end position="83"/>
    </location>
</feature>
<evidence type="ECO:0000313" key="3">
    <source>
        <dbReference type="Proteomes" id="UP000000662"/>
    </source>
</evidence>
<reference evidence="2" key="1">
    <citation type="submission" date="2009-01" db="EMBL/GenBank/DDBJ databases">
        <title>Complete sequence of Chromosome 1 of Burkholderia cepacia AMMD.</title>
        <authorList>
            <consortium name="US DOE Joint Genome Institute"/>
            <person name="Copeland A."/>
            <person name="Lucas S."/>
            <person name="Lapidus A."/>
            <person name="Barry K."/>
            <person name="Detter J.C."/>
            <person name="Glavina del Rio T."/>
            <person name="Hammon N."/>
            <person name="Israni S."/>
            <person name="Pitluck S."/>
            <person name="Bruce D."/>
            <person name="Chain P."/>
            <person name="Malfatti S."/>
            <person name="Shin M."/>
            <person name="Vergez L."/>
            <person name="Schmutz J."/>
            <person name="Larimer F."/>
            <person name="Land M."/>
            <person name="Hauser L."/>
            <person name="Kyrpides N."/>
            <person name="Kim E."/>
            <person name="Parke J."/>
            <person name="Coenye T."/>
            <person name="Konstantinidis K."/>
            <person name="Ramette A."/>
            <person name="Tiedje J."/>
            <person name="Richardson P."/>
        </authorList>
    </citation>
    <scope>NUCLEOTIDE SEQUENCE [LARGE SCALE GENOMIC DNA]</scope>
    <source>
        <strain evidence="2">AMMD</strain>
    </source>
</reference>
<dbReference type="Proteomes" id="UP000000662">
    <property type="component" value="Chromosome 1"/>
</dbReference>
<proteinExistence type="predicted"/>
<accession>Q0BDL3</accession>
<evidence type="ECO:0000256" key="1">
    <source>
        <dbReference type="SAM" id="MobiDB-lite"/>
    </source>
</evidence>
<evidence type="ECO:0000313" key="2">
    <source>
        <dbReference type="EMBL" id="ABI87760.1"/>
    </source>
</evidence>
<feature type="compositionally biased region" description="Basic and acidic residues" evidence="1">
    <location>
        <begin position="8"/>
        <end position="29"/>
    </location>
</feature>
<sequence>MSGSRHARTGDDGVDWRRTKPESVARHLPDVSPHGVAACASPRHVSCLHQSVEYDRESRQPFDTPDPKSVGGRAASGRADPAC</sequence>
<name>Q0BDL3_BURCM</name>
<dbReference type="KEGG" id="bam:Bamb_2204"/>
<organism evidence="2 3">
    <name type="scientific">Burkholderia ambifaria (strain ATCC BAA-244 / DSM 16087 / CCUG 44356 / LMG 19182 / AMMD)</name>
    <name type="common">Burkholderia cepacia (strain AMMD)</name>
    <dbReference type="NCBI Taxonomy" id="339670"/>
    <lineage>
        <taxon>Bacteria</taxon>
        <taxon>Pseudomonadati</taxon>
        <taxon>Pseudomonadota</taxon>
        <taxon>Betaproteobacteria</taxon>
        <taxon>Burkholderiales</taxon>
        <taxon>Burkholderiaceae</taxon>
        <taxon>Burkholderia</taxon>
        <taxon>Burkholderia cepacia complex</taxon>
    </lineage>
</organism>
<protein>
    <submittedName>
        <fullName evidence="2">Uncharacterized protein</fullName>
    </submittedName>
</protein>
<dbReference type="AlphaFoldDB" id="Q0BDL3"/>
<feature type="region of interest" description="Disordered" evidence="1">
    <location>
        <begin position="1"/>
        <end position="37"/>
    </location>
</feature>
<dbReference type="EMBL" id="CP000440">
    <property type="protein sequence ID" value="ABI87760.1"/>
    <property type="molecule type" value="Genomic_DNA"/>
</dbReference>
<keyword evidence="3" id="KW-1185">Reference proteome</keyword>